<dbReference type="AlphaFoldDB" id="A0A9X3W544"/>
<name>A0A9X3W544_LACAM</name>
<comment type="caution">
    <text evidence="1">The sequence shown here is derived from an EMBL/GenBank/DDBJ whole genome shotgun (WGS) entry which is preliminary data.</text>
</comment>
<proteinExistence type="predicted"/>
<gene>
    <name evidence="1" type="ORF">ODU72_04925</name>
</gene>
<dbReference type="EMBL" id="JAOTGY010000007">
    <property type="protein sequence ID" value="MDB6258022.1"/>
    <property type="molecule type" value="Genomic_DNA"/>
</dbReference>
<dbReference type="RefSeq" id="WP_271880772.1">
    <property type="nucleotide sequence ID" value="NZ_JAOTGY010000007.1"/>
</dbReference>
<evidence type="ECO:0000313" key="1">
    <source>
        <dbReference type="EMBL" id="MDB6258022.1"/>
    </source>
</evidence>
<dbReference type="Proteomes" id="UP001141981">
    <property type="component" value="Unassembled WGS sequence"/>
</dbReference>
<protein>
    <submittedName>
        <fullName evidence="1">Uncharacterized protein</fullName>
    </submittedName>
</protein>
<accession>A0A9X3W544</accession>
<evidence type="ECO:0000313" key="2">
    <source>
        <dbReference type="Proteomes" id="UP001141981"/>
    </source>
</evidence>
<sequence length="95" mass="11355">MNVTEKAKRNFIDDLLDMRFNLRVNHVANEIDQIEIRNDTDALICLINFDDNKPDQILLKSIGWVKPPYLFKLRTLYKEIEKLFMISDDKKDQQK</sequence>
<reference evidence="1" key="2">
    <citation type="submission" date="2022-10" db="EMBL/GenBank/DDBJ databases">
        <authorList>
            <person name="Kostovova I."/>
            <person name="Moravkova M."/>
            <person name="Pechar R."/>
        </authorList>
    </citation>
    <scope>NUCLEOTIDE SEQUENCE</scope>
    <source>
        <strain evidence="1">M490A</strain>
    </source>
</reference>
<organism evidence="1 2">
    <name type="scientific">Lactobacillus amylovorus</name>
    <dbReference type="NCBI Taxonomy" id="1604"/>
    <lineage>
        <taxon>Bacteria</taxon>
        <taxon>Bacillati</taxon>
        <taxon>Bacillota</taxon>
        <taxon>Bacilli</taxon>
        <taxon>Lactobacillales</taxon>
        <taxon>Lactobacillaceae</taxon>
        <taxon>Lactobacillus</taxon>
    </lineage>
</organism>
<reference evidence="1" key="1">
    <citation type="journal article" date="2022" name="Microorganisms">
        <title>Antibiotic Susceptibility, Resistance Gene Determinants and Corresponding Genomic Regions in Lactobacillus amylovorus Isolates Derived from Wild Boars and Domestic Pigs.</title>
        <authorList>
            <person name="Moravkova M."/>
            <person name="Kostovova I."/>
            <person name="Kavanova K."/>
            <person name="Pechar R."/>
            <person name="Stanek S."/>
            <person name="Brychta A."/>
            <person name="Zeman M."/>
            <person name="Kubasova T."/>
        </authorList>
    </citation>
    <scope>NUCLEOTIDE SEQUENCE</scope>
    <source>
        <strain evidence="1">M490A</strain>
    </source>
</reference>